<evidence type="ECO:0000313" key="2">
    <source>
        <dbReference type="EMBL" id="EXB75927.1"/>
    </source>
</evidence>
<gene>
    <name evidence="2" type="ORF">L484_022604</name>
</gene>
<dbReference type="STRING" id="981085.W9R8B9"/>
<organism evidence="2 3">
    <name type="scientific">Morus notabilis</name>
    <dbReference type="NCBI Taxonomy" id="981085"/>
    <lineage>
        <taxon>Eukaryota</taxon>
        <taxon>Viridiplantae</taxon>
        <taxon>Streptophyta</taxon>
        <taxon>Embryophyta</taxon>
        <taxon>Tracheophyta</taxon>
        <taxon>Spermatophyta</taxon>
        <taxon>Magnoliopsida</taxon>
        <taxon>eudicotyledons</taxon>
        <taxon>Gunneridae</taxon>
        <taxon>Pentapetalae</taxon>
        <taxon>rosids</taxon>
        <taxon>fabids</taxon>
        <taxon>Rosales</taxon>
        <taxon>Moraceae</taxon>
        <taxon>Moreae</taxon>
        <taxon>Morus</taxon>
    </lineage>
</organism>
<dbReference type="Proteomes" id="UP000030645">
    <property type="component" value="Unassembled WGS sequence"/>
</dbReference>
<dbReference type="AlphaFoldDB" id="W9R8B9"/>
<evidence type="ECO:0000259" key="1">
    <source>
        <dbReference type="Pfam" id="PF13963"/>
    </source>
</evidence>
<dbReference type="EMBL" id="KE344693">
    <property type="protein sequence ID" value="EXB75927.1"/>
    <property type="molecule type" value="Genomic_DNA"/>
</dbReference>
<proteinExistence type="predicted"/>
<name>W9R8B9_9ROSA</name>
<dbReference type="eggNOG" id="ENOG502T1ZB">
    <property type="taxonomic scope" value="Eukaryota"/>
</dbReference>
<reference evidence="3" key="1">
    <citation type="submission" date="2013-01" db="EMBL/GenBank/DDBJ databases">
        <title>Draft Genome Sequence of a Mulberry Tree, Morus notabilis C.K. Schneid.</title>
        <authorList>
            <person name="He N."/>
            <person name="Zhao S."/>
        </authorList>
    </citation>
    <scope>NUCLEOTIDE SEQUENCE</scope>
</reference>
<feature type="domain" description="Transposase-associated" evidence="1">
    <location>
        <begin position="5"/>
        <end position="78"/>
    </location>
</feature>
<dbReference type="InterPro" id="IPR029480">
    <property type="entry name" value="Transpos_assoc"/>
</dbReference>
<accession>W9R8B9</accession>
<dbReference type="Pfam" id="PF13963">
    <property type="entry name" value="Transpos_assoc"/>
    <property type="match status" value="1"/>
</dbReference>
<keyword evidence="3" id="KW-1185">Reference proteome</keyword>
<evidence type="ECO:0000313" key="3">
    <source>
        <dbReference type="Proteomes" id="UP000030645"/>
    </source>
</evidence>
<sequence length="135" mass="15493">MPIDKSWTYLRNRLSDEYWNGLSAFIDVAKNYATSIGHINCPCVKCRNHEMHLVETMRAHIHRFGFDPLYSTWIHHGEVEAVSGVDPIVNQPVDEMFAVLEDVAGINDDNKMLDETHVGLEDAQYTEFKDLLSEL</sequence>
<protein>
    <recommendedName>
        <fullName evidence="1">Transposase-associated domain-containing protein</fullName>
    </recommendedName>
</protein>